<name>A0A7S0BEP2_9RHOD</name>
<dbReference type="PROSITE" id="PS50202">
    <property type="entry name" value="MSP"/>
    <property type="match status" value="1"/>
</dbReference>
<feature type="region of interest" description="Disordered" evidence="2">
    <location>
        <begin position="136"/>
        <end position="219"/>
    </location>
</feature>
<feature type="coiled-coil region" evidence="1">
    <location>
        <begin position="235"/>
        <end position="262"/>
    </location>
</feature>
<dbReference type="InterPro" id="IPR013783">
    <property type="entry name" value="Ig-like_fold"/>
</dbReference>
<sequence>MAGLKIDRIVNISLPEAGESRISQVVRAENLSLDQFAVYKVRVNQAARYRVKPSVGVVSPGEHVDINLSVREKLPEPLEEIEDYCLVTVFHEDLAPPGDIAILWKNLPPETSSRISNVYFSVKYFREVAEDAAAAPQGGVHATDDGTVPAAPTGTAELASSSLPHSSAEPTGAPVSSTKLDLVQPTVPSLDNAAPPRGLGSANGGAPSSQSKGVTIEDPKMATTNKVTFEPLPDLNELRATLTEKENELSSLNEEWESILETKKPPSIVEQVTSFRSTIDNHLSSGNPLVHIGLMMLINLFVVKLLF</sequence>
<dbReference type="InterPro" id="IPR000535">
    <property type="entry name" value="MSP_dom"/>
</dbReference>
<gene>
    <name evidence="4" type="ORF">RMAR0315_LOCUS1591</name>
</gene>
<feature type="compositionally biased region" description="Polar residues" evidence="2">
    <location>
        <begin position="158"/>
        <end position="179"/>
    </location>
</feature>
<dbReference type="AlphaFoldDB" id="A0A7S0BEP2"/>
<organism evidence="4">
    <name type="scientific">Rhodosorus marinus</name>
    <dbReference type="NCBI Taxonomy" id="101924"/>
    <lineage>
        <taxon>Eukaryota</taxon>
        <taxon>Rhodophyta</taxon>
        <taxon>Stylonematophyceae</taxon>
        <taxon>Stylonematales</taxon>
        <taxon>Stylonemataceae</taxon>
        <taxon>Rhodosorus</taxon>
    </lineage>
</organism>
<dbReference type="InterPro" id="IPR008962">
    <property type="entry name" value="PapD-like_sf"/>
</dbReference>
<protein>
    <recommendedName>
        <fullName evidence="3">MSP domain-containing protein</fullName>
    </recommendedName>
</protein>
<dbReference type="EMBL" id="HBEK01002809">
    <property type="protein sequence ID" value="CAD8391616.1"/>
    <property type="molecule type" value="Transcribed_RNA"/>
</dbReference>
<evidence type="ECO:0000313" key="4">
    <source>
        <dbReference type="EMBL" id="CAD8391616.1"/>
    </source>
</evidence>
<feature type="domain" description="MSP" evidence="3">
    <location>
        <begin position="3"/>
        <end position="122"/>
    </location>
</feature>
<evidence type="ECO:0000256" key="2">
    <source>
        <dbReference type="SAM" id="MobiDB-lite"/>
    </source>
</evidence>
<accession>A0A7S0BEP2</accession>
<evidence type="ECO:0000259" key="3">
    <source>
        <dbReference type="PROSITE" id="PS50202"/>
    </source>
</evidence>
<dbReference type="Gene3D" id="2.60.40.10">
    <property type="entry name" value="Immunoglobulins"/>
    <property type="match status" value="1"/>
</dbReference>
<dbReference type="Pfam" id="PF00635">
    <property type="entry name" value="Motile_Sperm"/>
    <property type="match status" value="1"/>
</dbReference>
<evidence type="ECO:0000256" key="1">
    <source>
        <dbReference type="SAM" id="Coils"/>
    </source>
</evidence>
<dbReference type="SUPFAM" id="SSF49354">
    <property type="entry name" value="PapD-like"/>
    <property type="match status" value="1"/>
</dbReference>
<keyword evidence="1" id="KW-0175">Coiled coil</keyword>
<proteinExistence type="predicted"/>
<reference evidence="4" key="1">
    <citation type="submission" date="2021-01" db="EMBL/GenBank/DDBJ databases">
        <authorList>
            <person name="Corre E."/>
            <person name="Pelletier E."/>
            <person name="Niang G."/>
            <person name="Scheremetjew M."/>
            <person name="Finn R."/>
            <person name="Kale V."/>
            <person name="Holt S."/>
            <person name="Cochrane G."/>
            <person name="Meng A."/>
            <person name="Brown T."/>
            <person name="Cohen L."/>
        </authorList>
    </citation>
    <scope>NUCLEOTIDE SEQUENCE</scope>
    <source>
        <strain evidence="4">UTEX LB 2760</strain>
    </source>
</reference>